<comment type="caution">
    <text evidence="6">The sequence shown here is derived from an EMBL/GenBank/DDBJ whole genome shotgun (WGS) entry which is preliminary data.</text>
</comment>
<dbReference type="OrthoDB" id="8557381at2"/>
<dbReference type="InterPro" id="IPR050389">
    <property type="entry name" value="LysR-type_TF"/>
</dbReference>
<evidence type="ECO:0000256" key="4">
    <source>
        <dbReference type="ARBA" id="ARBA00023163"/>
    </source>
</evidence>
<evidence type="ECO:0000256" key="2">
    <source>
        <dbReference type="ARBA" id="ARBA00023015"/>
    </source>
</evidence>
<dbReference type="GO" id="GO:0003677">
    <property type="term" value="F:DNA binding"/>
    <property type="evidence" value="ECO:0007669"/>
    <property type="project" value="UniProtKB-KW"/>
</dbReference>
<accession>A0A4V2LNU2</accession>
<name>A0A4V2LNU2_9GAMM</name>
<dbReference type="InterPro" id="IPR000847">
    <property type="entry name" value="LysR_HTH_N"/>
</dbReference>
<evidence type="ECO:0000313" key="7">
    <source>
        <dbReference type="Proteomes" id="UP000291380"/>
    </source>
</evidence>
<dbReference type="GO" id="GO:0003700">
    <property type="term" value="F:DNA-binding transcription factor activity"/>
    <property type="evidence" value="ECO:0007669"/>
    <property type="project" value="InterPro"/>
</dbReference>
<dbReference type="InterPro" id="IPR036388">
    <property type="entry name" value="WH-like_DNA-bd_sf"/>
</dbReference>
<dbReference type="Pfam" id="PF03466">
    <property type="entry name" value="LysR_substrate"/>
    <property type="match status" value="1"/>
</dbReference>
<keyword evidence="3" id="KW-0238">DNA-binding</keyword>
<dbReference type="SUPFAM" id="SSF46785">
    <property type="entry name" value="Winged helix' DNA-binding domain"/>
    <property type="match status" value="1"/>
</dbReference>
<dbReference type="InterPro" id="IPR037402">
    <property type="entry name" value="YidZ_PBP2"/>
</dbReference>
<dbReference type="CDD" id="cd08417">
    <property type="entry name" value="PBP2_Nitroaromatics_like"/>
    <property type="match status" value="1"/>
</dbReference>
<keyword evidence="2" id="KW-0805">Transcription regulation</keyword>
<evidence type="ECO:0000259" key="5">
    <source>
        <dbReference type="PROSITE" id="PS50931"/>
    </source>
</evidence>
<dbReference type="InterPro" id="IPR036390">
    <property type="entry name" value="WH_DNA-bd_sf"/>
</dbReference>
<dbReference type="RefSeq" id="WP_131272274.1">
    <property type="nucleotide sequence ID" value="NZ_SJOA01000046.1"/>
</dbReference>
<dbReference type="SUPFAM" id="SSF53850">
    <property type="entry name" value="Periplasmic binding protein-like II"/>
    <property type="match status" value="1"/>
</dbReference>
<dbReference type="Pfam" id="PF00126">
    <property type="entry name" value="HTH_1"/>
    <property type="match status" value="1"/>
</dbReference>
<dbReference type="PANTHER" id="PTHR30118:SF15">
    <property type="entry name" value="TRANSCRIPTIONAL REGULATORY PROTEIN"/>
    <property type="match status" value="1"/>
</dbReference>
<gene>
    <name evidence="6" type="ORF">E0H85_16855</name>
</gene>
<comment type="similarity">
    <text evidence="1">Belongs to the LysR transcriptional regulatory family.</text>
</comment>
<dbReference type="Gene3D" id="1.10.10.10">
    <property type="entry name" value="Winged helix-like DNA-binding domain superfamily/Winged helix DNA-binding domain"/>
    <property type="match status" value="1"/>
</dbReference>
<evidence type="ECO:0000256" key="1">
    <source>
        <dbReference type="ARBA" id="ARBA00009437"/>
    </source>
</evidence>
<dbReference type="PANTHER" id="PTHR30118">
    <property type="entry name" value="HTH-TYPE TRANSCRIPTIONAL REGULATOR LEUO-RELATED"/>
    <property type="match status" value="1"/>
</dbReference>
<dbReference type="Proteomes" id="UP000291380">
    <property type="component" value="Unassembled WGS sequence"/>
</dbReference>
<protein>
    <submittedName>
        <fullName evidence="6">LysR family transcriptional regulator</fullName>
    </submittedName>
</protein>
<dbReference type="InterPro" id="IPR005119">
    <property type="entry name" value="LysR_subst-bd"/>
</dbReference>
<organism evidence="6 7">
    <name type="scientific">Acinetobacter terrae</name>
    <dbReference type="NCBI Taxonomy" id="2731247"/>
    <lineage>
        <taxon>Bacteria</taxon>
        <taxon>Pseudomonadati</taxon>
        <taxon>Pseudomonadota</taxon>
        <taxon>Gammaproteobacteria</taxon>
        <taxon>Moraxellales</taxon>
        <taxon>Moraxellaceae</taxon>
        <taxon>Acinetobacter</taxon>
        <taxon>Acinetobacter Taxon 24</taxon>
    </lineage>
</organism>
<dbReference type="AlphaFoldDB" id="A0A4V2LNU2"/>
<dbReference type="PROSITE" id="PS50931">
    <property type="entry name" value="HTH_LYSR"/>
    <property type="match status" value="1"/>
</dbReference>
<reference evidence="6 7" key="1">
    <citation type="submission" date="2019-02" db="EMBL/GenBank/DDBJ databases">
        <title>High diversity of culturable Acinetobacter species in natural soil and water ecosystems.</title>
        <authorList>
            <person name="Radolfova-Krizova L."/>
            <person name="Nemec A."/>
        </authorList>
    </citation>
    <scope>NUCLEOTIDE SEQUENCE [LARGE SCALE GENOMIC DNA]</scope>
    <source>
        <strain evidence="6 7">ANC 4281</strain>
    </source>
</reference>
<proteinExistence type="inferred from homology"/>
<sequence length="305" mass="35126">MDASALHHLDLNLLVSLHTLFEYKNVTHAAQAIHISQPALSAQLAKLRSSFNDPLLIPAIEGKGMVLTEKAEALIEPLKNLMHCLYVIHDTEPKFDPKKDKRVFRIAVSDSASVSIVSPLIQFLSDLPNNQLQIEFVQYHQSKIVQQLAQDQIDLAIDLENNLPENFPSLLLMDEDLVLCFRQGHQLQKKKSITMEEYCSLEHIVVNTNEMNLAGYTDIVLQSLGYKRFVRHSISHFLLAAECLQHTDYVCTLPRNLVEGTHFNLHFIELPFQSIRYRLRMIWHPKHQHNPSIQWLREEIFGLVK</sequence>
<evidence type="ECO:0000313" key="6">
    <source>
        <dbReference type="EMBL" id="TCB53353.1"/>
    </source>
</evidence>
<feature type="domain" description="HTH lysR-type" evidence="5">
    <location>
        <begin position="9"/>
        <end position="68"/>
    </location>
</feature>
<dbReference type="EMBL" id="SJOA01000046">
    <property type="protein sequence ID" value="TCB53353.1"/>
    <property type="molecule type" value="Genomic_DNA"/>
</dbReference>
<evidence type="ECO:0000256" key="3">
    <source>
        <dbReference type="ARBA" id="ARBA00023125"/>
    </source>
</evidence>
<dbReference type="Gene3D" id="3.40.190.10">
    <property type="entry name" value="Periplasmic binding protein-like II"/>
    <property type="match status" value="2"/>
</dbReference>
<keyword evidence="4" id="KW-0804">Transcription</keyword>